<sequence length="203" mass="22575">MKNLKELPDQKTLEEAGNCDILDIDGNKVKFSTIFAEQKTIVVFIRHFFCGVSNKPLYVEALASVPEEALTQASTRIVVIGCGGYGPIKSYKEATKFNGLFFADPSLKLYHALGMDIESLEKTPVGEVKRSYLTLSAFSNLMMSLWRGPFKHPWQVGKQGKFTQLGGEFILGPGSTCLFASRMKHTEDHVEVKDLMKEAGVVY</sequence>
<keyword evidence="2" id="KW-1185">Reference proteome</keyword>
<protein>
    <submittedName>
        <fullName evidence="1">Peroxiredoxin-like 2C</fullName>
    </submittedName>
</protein>
<comment type="caution">
    <text evidence="1">The sequence shown here is derived from an EMBL/GenBank/DDBJ whole genome shotgun (WGS) entry which is preliminary data.</text>
</comment>
<evidence type="ECO:0000313" key="2">
    <source>
        <dbReference type="Proteomes" id="UP000664032"/>
    </source>
</evidence>
<reference evidence="1" key="1">
    <citation type="submission" date="2021-10" db="EMBL/GenBank/DDBJ databases">
        <title>Psilocybe cubensis genome.</title>
        <authorList>
            <person name="Mckernan K.J."/>
            <person name="Crawford S."/>
            <person name="Trippe A."/>
            <person name="Kane L.T."/>
            <person name="Mclaughlin S."/>
        </authorList>
    </citation>
    <scope>NUCLEOTIDE SEQUENCE</scope>
    <source>
        <strain evidence="1">MGC-MH-2018</strain>
    </source>
</reference>
<proteinExistence type="predicted"/>
<dbReference type="Proteomes" id="UP000664032">
    <property type="component" value="Unassembled WGS sequence"/>
</dbReference>
<organism evidence="1 2">
    <name type="scientific">Psilocybe cubensis</name>
    <name type="common">Psychedelic mushroom</name>
    <name type="synonym">Stropharia cubensis</name>
    <dbReference type="NCBI Taxonomy" id="181762"/>
    <lineage>
        <taxon>Eukaryota</taxon>
        <taxon>Fungi</taxon>
        <taxon>Dikarya</taxon>
        <taxon>Basidiomycota</taxon>
        <taxon>Agaricomycotina</taxon>
        <taxon>Agaricomycetes</taxon>
        <taxon>Agaricomycetidae</taxon>
        <taxon>Agaricales</taxon>
        <taxon>Agaricineae</taxon>
        <taxon>Strophariaceae</taxon>
        <taxon>Psilocybe</taxon>
    </lineage>
</organism>
<dbReference type="EMBL" id="JAFIQS020000001">
    <property type="protein sequence ID" value="KAH9486022.1"/>
    <property type="molecule type" value="Genomic_DNA"/>
</dbReference>
<name>A0ACB8HEE4_PSICU</name>
<gene>
    <name evidence="1" type="ORF">JR316_0000085</name>
</gene>
<accession>A0ACB8HEE4</accession>
<evidence type="ECO:0000313" key="1">
    <source>
        <dbReference type="EMBL" id="KAH9486022.1"/>
    </source>
</evidence>